<evidence type="ECO:0000313" key="3">
    <source>
        <dbReference type="Proteomes" id="UP000199470"/>
    </source>
</evidence>
<protein>
    <submittedName>
        <fullName evidence="2">Uncharacterized protein</fullName>
    </submittedName>
</protein>
<dbReference type="OrthoDB" id="8704354at2"/>
<sequence>MMRMHATENIIEEIIASTYGEQLDARKRHVFGQALQGLVRLAKAEQLLDIRLDAQRAAGLSGNASARRQTRAILRRIGLDLELDQVQRKLEFGDGTDIAGDDGPGGAGMRDGLSRD</sequence>
<dbReference type="EMBL" id="FOTW01000010">
    <property type="protein sequence ID" value="SFL96210.1"/>
    <property type="molecule type" value="Genomic_DNA"/>
</dbReference>
<evidence type="ECO:0000313" key="2">
    <source>
        <dbReference type="EMBL" id="SFL96210.1"/>
    </source>
</evidence>
<reference evidence="2 3" key="1">
    <citation type="submission" date="2016-10" db="EMBL/GenBank/DDBJ databases">
        <authorList>
            <person name="de Groot N.N."/>
        </authorList>
    </citation>
    <scope>NUCLEOTIDE SEQUENCE [LARGE SCALE GENOMIC DNA]</scope>
    <source>
        <strain evidence="2 3">ATCC 43154</strain>
    </source>
</reference>
<gene>
    <name evidence="2" type="ORF">SAMN02982985_02136</name>
</gene>
<dbReference type="AlphaFoldDB" id="A0A1I4LZ25"/>
<accession>A0A1I4LZ25</accession>
<keyword evidence="3" id="KW-1185">Reference proteome</keyword>
<organism evidence="2 3">
    <name type="scientific">Rugamonas rubra</name>
    <dbReference type="NCBI Taxonomy" id="758825"/>
    <lineage>
        <taxon>Bacteria</taxon>
        <taxon>Pseudomonadati</taxon>
        <taxon>Pseudomonadota</taxon>
        <taxon>Betaproteobacteria</taxon>
        <taxon>Burkholderiales</taxon>
        <taxon>Oxalobacteraceae</taxon>
        <taxon>Telluria group</taxon>
        <taxon>Rugamonas</taxon>
    </lineage>
</organism>
<dbReference type="RefSeq" id="WP_139236406.1">
    <property type="nucleotide sequence ID" value="NZ_FOTW01000010.1"/>
</dbReference>
<name>A0A1I4LZ25_9BURK</name>
<evidence type="ECO:0000256" key="1">
    <source>
        <dbReference type="SAM" id="MobiDB-lite"/>
    </source>
</evidence>
<proteinExistence type="predicted"/>
<dbReference type="Proteomes" id="UP000199470">
    <property type="component" value="Unassembled WGS sequence"/>
</dbReference>
<feature type="region of interest" description="Disordered" evidence="1">
    <location>
        <begin position="93"/>
        <end position="116"/>
    </location>
</feature>